<sequence length="87" mass="9750">MPSARVHSRYRRTLRDLAVCGRPLTIELEVRRFFCGGSACERVIFAEQVEGLTGRHAPSPGGGEDSPRPPLTPARTGHRDRERVLQR</sequence>
<feature type="region of interest" description="Disordered" evidence="1">
    <location>
        <begin position="51"/>
        <end position="87"/>
    </location>
</feature>
<evidence type="ECO:0000259" key="2">
    <source>
        <dbReference type="Pfam" id="PF14690"/>
    </source>
</evidence>
<dbReference type="Pfam" id="PF14690">
    <property type="entry name" value="Zn_ribbon_ISL3"/>
    <property type="match status" value="1"/>
</dbReference>
<comment type="caution">
    <text evidence="3">The sequence shown here is derived from an EMBL/GenBank/DDBJ whole genome shotgun (WGS) entry which is preliminary data.</text>
</comment>
<dbReference type="Proteomes" id="UP001589646">
    <property type="component" value="Unassembled WGS sequence"/>
</dbReference>
<evidence type="ECO:0000313" key="4">
    <source>
        <dbReference type="Proteomes" id="UP001589646"/>
    </source>
</evidence>
<feature type="domain" description="Transposase IS204/IS1001/IS1096/IS1165 zinc-finger" evidence="2">
    <location>
        <begin position="3"/>
        <end position="35"/>
    </location>
</feature>
<evidence type="ECO:0000313" key="3">
    <source>
        <dbReference type="EMBL" id="MFB9527209.1"/>
    </source>
</evidence>
<protein>
    <submittedName>
        <fullName evidence="3">Transposase family protein</fullName>
    </submittedName>
</protein>
<accession>A0ABV5PVF7</accession>
<organism evidence="3 4">
    <name type="scientific">Nonomuraea roseola</name>
    <dbReference type="NCBI Taxonomy" id="46179"/>
    <lineage>
        <taxon>Bacteria</taxon>
        <taxon>Bacillati</taxon>
        <taxon>Actinomycetota</taxon>
        <taxon>Actinomycetes</taxon>
        <taxon>Streptosporangiales</taxon>
        <taxon>Streptosporangiaceae</taxon>
        <taxon>Nonomuraea</taxon>
    </lineage>
</organism>
<name>A0ABV5PVF7_9ACTN</name>
<evidence type="ECO:0000256" key="1">
    <source>
        <dbReference type="SAM" id="MobiDB-lite"/>
    </source>
</evidence>
<dbReference type="InterPro" id="IPR029261">
    <property type="entry name" value="Transposase_Znf"/>
</dbReference>
<dbReference type="RefSeq" id="WP_379478997.1">
    <property type="nucleotide sequence ID" value="NZ_BAAAXC010000006.1"/>
</dbReference>
<keyword evidence="4" id="KW-1185">Reference proteome</keyword>
<feature type="compositionally biased region" description="Basic and acidic residues" evidence="1">
    <location>
        <begin position="77"/>
        <end position="87"/>
    </location>
</feature>
<reference evidence="3 4" key="1">
    <citation type="submission" date="2024-09" db="EMBL/GenBank/DDBJ databases">
        <authorList>
            <person name="Sun Q."/>
            <person name="Mori K."/>
        </authorList>
    </citation>
    <scope>NUCLEOTIDE SEQUENCE [LARGE SCALE GENOMIC DNA]</scope>
    <source>
        <strain evidence="3 4">JCM 3323</strain>
    </source>
</reference>
<proteinExistence type="predicted"/>
<dbReference type="EMBL" id="JBHMCE010000003">
    <property type="protein sequence ID" value="MFB9527209.1"/>
    <property type="molecule type" value="Genomic_DNA"/>
</dbReference>
<gene>
    <name evidence="3" type="ORF">ACFFRN_11355</name>
</gene>